<protein>
    <submittedName>
        <fullName evidence="2">Uncharacterized protein</fullName>
    </submittedName>
</protein>
<evidence type="ECO:0000256" key="1">
    <source>
        <dbReference type="SAM" id="Phobius"/>
    </source>
</evidence>
<name>A0A835GNH7_SPOEX</name>
<feature type="transmembrane region" description="Helical" evidence="1">
    <location>
        <begin position="52"/>
        <end position="70"/>
    </location>
</feature>
<dbReference type="EMBL" id="JACKWZ010000048">
    <property type="protein sequence ID" value="KAF9419050.1"/>
    <property type="molecule type" value="Genomic_DNA"/>
</dbReference>
<keyword evidence="1" id="KW-0812">Transmembrane</keyword>
<keyword evidence="1" id="KW-0472">Membrane</keyword>
<proteinExistence type="predicted"/>
<sequence length="121" mass="13472">MFAKLLILFAVLAVALVCFPRLKYKDLFIRDGPPESIGAGNSSEWMTAKEWLIKRFVKLILFAVLAVALARPQFYSGYGSYASGYPGYYGYSGYSGYSNPLSYGSYGTYGASPYNYGYGYY</sequence>
<keyword evidence="3" id="KW-1185">Reference proteome</keyword>
<gene>
    <name evidence="2" type="ORF">HW555_004377</name>
</gene>
<accession>A0A835GNH7</accession>
<reference evidence="2" key="1">
    <citation type="submission" date="2020-08" db="EMBL/GenBank/DDBJ databases">
        <title>Spodoptera exigua strain:BAW_Kor-Di-RS1 Genome sequencing and assembly.</title>
        <authorList>
            <person name="Kim J."/>
            <person name="Nam H.Y."/>
            <person name="Kwon M."/>
            <person name="Choi J.H."/>
            <person name="Cho S.R."/>
            <person name="Kim G.-H."/>
        </authorList>
    </citation>
    <scope>NUCLEOTIDE SEQUENCE</scope>
    <source>
        <strain evidence="2">BAW_Kor-Di-RS1</strain>
        <tissue evidence="2">Whole-body</tissue>
    </source>
</reference>
<dbReference type="Proteomes" id="UP000648187">
    <property type="component" value="Unassembled WGS sequence"/>
</dbReference>
<evidence type="ECO:0000313" key="3">
    <source>
        <dbReference type="Proteomes" id="UP000648187"/>
    </source>
</evidence>
<comment type="caution">
    <text evidence="2">The sequence shown here is derived from an EMBL/GenBank/DDBJ whole genome shotgun (WGS) entry which is preliminary data.</text>
</comment>
<keyword evidence="1" id="KW-1133">Transmembrane helix</keyword>
<evidence type="ECO:0000313" key="2">
    <source>
        <dbReference type="EMBL" id="KAF9419050.1"/>
    </source>
</evidence>
<organism evidence="2 3">
    <name type="scientific">Spodoptera exigua</name>
    <name type="common">Beet armyworm</name>
    <name type="synonym">Noctua fulgens</name>
    <dbReference type="NCBI Taxonomy" id="7107"/>
    <lineage>
        <taxon>Eukaryota</taxon>
        <taxon>Metazoa</taxon>
        <taxon>Ecdysozoa</taxon>
        <taxon>Arthropoda</taxon>
        <taxon>Hexapoda</taxon>
        <taxon>Insecta</taxon>
        <taxon>Pterygota</taxon>
        <taxon>Neoptera</taxon>
        <taxon>Endopterygota</taxon>
        <taxon>Lepidoptera</taxon>
        <taxon>Glossata</taxon>
        <taxon>Ditrysia</taxon>
        <taxon>Noctuoidea</taxon>
        <taxon>Noctuidae</taxon>
        <taxon>Amphipyrinae</taxon>
        <taxon>Spodoptera</taxon>
    </lineage>
</organism>
<dbReference type="AlphaFoldDB" id="A0A835GNH7"/>